<dbReference type="PANTHER" id="PTHR13218:SF8">
    <property type="entry name" value="TRANSCRIPTION INITIATION FACTOR TFIID SUBUNIT 11"/>
    <property type="match status" value="1"/>
</dbReference>
<evidence type="ECO:0000256" key="6">
    <source>
        <dbReference type="SAM" id="MobiDB-lite"/>
    </source>
</evidence>
<dbReference type="SUPFAM" id="SSF47113">
    <property type="entry name" value="Histone-fold"/>
    <property type="match status" value="1"/>
</dbReference>
<dbReference type="Pfam" id="PF04719">
    <property type="entry name" value="TAFII28"/>
    <property type="match status" value="1"/>
</dbReference>
<dbReference type="OrthoDB" id="28335at2759"/>
<keyword evidence="3" id="KW-0805">Transcription regulation</keyword>
<organism evidence="8 9">
    <name type="scientific">Carpinus fangiana</name>
    <dbReference type="NCBI Taxonomy" id="176857"/>
    <lineage>
        <taxon>Eukaryota</taxon>
        <taxon>Viridiplantae</taxon>
        <taxon>Streptophyta</taxon>
        <taxon>Embryophyta</taxon>
        <taxon>Tracheophyta</taxon>
        <taxon>Spermatophyta</taxon>
        <taxon>Magnoliopsida</taxon>
        <taxon>eudicotyledons</taxon>
        <taxon>Gunneridae</taxon>
        <taxon>Pentapetalae</taxon>
        <taxon>rosids</taxon>
        <taxon>fabids</taxon>
        <taxon>Fagales</taxon>
        <taxon>Betulaceae</taxon>
        <taxon>Carpinus</taxon>
    </lineage>
</organism>
<gene>
    <name evidence="8" type="ORF">FH972_024655</name>
</gene>
<reference evidence="8 9" key="1">
    <citation type="submission" date="2019-06" db="EMBL/GenBank/DDBJ databases">
        <title>A chromosomal-level reference genome of Carpinus fangiana (Coryloideae, Betulaceae).</title>
        <authorList>
            <person name="Yang X."/>
            <person name="Wang Z."/>
            <person name="Zhang L."/>
            <person name="Hao G."/>
            <person name="Liu J."/>
            <person name="Yang Y."/>
        </authorList>
    </citation>
    <scope>NUCLEOTIDE SEQUENCE [LARGE SCALE GENOMIC DNA]</scope>
    <source>
        <strain evidence="8">Cfa_2016G</strain>
        <tissue evidence="8">Leaf</tissue>
    </source>
</reference>
<accession>A0A5N6KZB1</accession>
<name>A0A5N6KZB1_9ROSI</name>
<evidence type="ECO:0000313" key="9">
    <source>
        <dbReference type="Proteomes" id="UP000327013"/>
    </source>
</evidence>
<comment type="similarity">
    <text evidence="2">Belongs to the TAF11 family.</text>
</comment>
<comment type="subcellular location">
    <subcellularLocation>
        <location evidence="1">Nucleus</location>
    </subcellularLocation>
</comment>
<feature type="region of interest" description="Disordered" evidence="6">
    <location>
        <begin position="313"/>
        <end position="369"/>
    </location>
</feature>
<feature type="domain" description="TAFII28-like protein" evidence="7">
    <location>
        <begin position="16"/>
        <end position="134"/>
    </location>
</feature>
<dbReference type="GO" id="GO:0016251">
    <property type="term" value="F:RNA polymerase II general transcription initiation factor activity"/>
    <property type="evidence" value="ECO:0007669"/>
    <property type="project" value="TreeGrafter"/>
</dbReference>
<dbReference type="EMBL" id="VIBQ01000017">
    <property type="protein sequence ID" value="KAB8360923.1"/>
    <property type="molecule type" value="Genomic_DNA"/>
</dbReference>
<dbReference type="InterPro" id="IPR045127">
    <property type="entry name" value="TAF11-like"/>
</dbReference>
<dbReference type="GO" id="GO:0005669">
    <property type="term" value="C:transcription factor TFIID complex"/>
    <property type="evidence" value="ECO:0007669"/>
    <property type="project" value="InterPro"/>
</dbReference>
<evidence type="ECO:0000256" key="1">
    <source>
        <dbReference type="ARBA" id="ARBA00004123"/>
    </source>
</evidence>
<dbReference type="InterPro" id="IPR009072">
    <property type="entry name" value="Histone-fold"/>
</dbReference>
<dbReference type="GO" id="GO:0046982">
    <property type="term" value="F:protein heterodimerization activity"/>
    <property type="evidence" value="ECO:0007669"/>
    <property type="project" value="InterPro"/>
</dbReference>
<evidence type="ECO:0000256" key="2">
    <source>
        <dbReference type="ARBA" id="ARBA00009788"/>
    </source>
</evidence>
<sequence length="369" mass="40365">MDDAAKAQEGEHRMILYEMLSKDQRERYDIWNRQSLRRNTVRKIVNQTLSQSVPQSIVLTVSASAKVFIGDLVEKARDVQTEWLACEAKWPNGEAKKAEGEGGGEPDRLPPFFDVKEMDKGPLTPDHLREAFRRYKKDREGGGAGLQGMSLHGKEAVASRTGGRRLFNNLLVRDGQTQIPHQMPQAVQAVERKGQGRDCLGRQLQHNRPLCEASGQSGGGDLPAEEGRREVGEGEEIEAAGQGNTGDAVEHGGVPGDLGLAENAMDRCRNTNRREMRASAGANEPCRARGCWVATVGREYALAVVRSERHVSTGVGHGARTPPGRLLEDALRQHGGGSSVNGQGEEGGDALRVRQWQRGTRQREVWSAG</sequence>
<protein>
    <recommendedName>
        <fullName evidence="7">TAFII28-like protein domain-containing protein</fullName>
    </recommendedName>
</protein>
<evidence type="ECO:0000256" key="3">
    <source>
        <dbReference type="ARBA" id="ARBA00023015"/>
    </source>
</evidence>
<evidence type="ECO:0000256" key="5">
    <source>
        <dbReference type="ARBA" id="ARBA00023242"/>
    </source>
</evidence>
<dbReference type="Gene3D" id="1.10.20.10">
    <property type="entry name" value="Histone, subunit A"/>
    <property type="match status" value="1"/>
</dbReference>
<keyword evidence="4" id="KW-0804">Transcription</keyword>
<comment type="caution">
    <text evidence="8">The sequence shown here is derived from an EMBL/GenBank/DDBJ whole genome shotgun (WGS) entry which is preliminary data.</text>
</comment>
<evidence type="ECO:0000313" key="8">
    <source>
        <dbReference type="EMBL" id="KAB8360923.1"/>
    </source>
</evidence>
<feature type="region of interest" description="Disordered" evidence="6">
    <location>
        <begin position="207"/>
        <end position="261"/>
    </location>
</feature>
<dbReference type="PANTHER" id="PTHR13218">
    <property type="entry name" value="TRANSCRIPTION INITIATION FACTOR TFIID SUBUNIT 11-RELATED"/>
    <property type="match status" value="1"/>
</dbReference>
<evidence type="ECO:0000259" key="7">
    <source>
        <dbReference type="Pfam" id="PF04719"/>
    </source>
</evidence>
<proteinExistence type="inferred from homology"/>
<keyword evidence="9" id="KW-1185">Reference proteome</keyword>
<dbReference type="AlphaFoldDB" id="A0A5N6KZB1"/>
<dbReference type="GO" id="GO:0051123">
    <property type="term" value="P:RNA polymerase II preinitiation complex assembly"/>
    <property type="evidence" value="ECO:0007669"/>
    <property type="project" value="InterPro"/>
</dbReference>
<dbReference type="CDD" id="cd08048">
    <property type="entry name" value="HFD_TAF11"/>
    <property type="match status" value="1"/>
</dbReference>
<dbReference type="Proteomes" id="UP000327013">
    <property type="component" value="Unassembled WGS sequence"/>
</dbReference>
<dbReference type="InterPro" id="IPR006809">
    <property type="entry name" value="TAFII28_dom"/>
</dbReference>
<keyword evidence="5" id="KW-0539">Nucleus</keyword>
<evidence type="ECO:0000256" key="4">
    <source>
        <dbReference type="ARBA" id="ARBA00023163"/>
    </source>
</evidence>